<feature type="transmembrane region" description="Helical" evidence="7">
    <location>
        <begin position="127"/>
        <end position="149"/>
    </location>
</feature>
<feature type="transmembrane region" description="Helical" evidence="7">
    <location>
        <begin position="184"/>
        <end position="203"/>
    </location>
</feature>
<evidence type="ECO:0000256" key="2">
    <source>
        <dbReference type="ARBA" id="ARBA00022475"/>
    </source>
</evidence>
<feature type="transmembrane region" description="Helical" evidence="7">
    <location>
        <begin position="298"/>
        <end position="315"/>
    </location>
</feature>
<feature type="transmembrane region" description="Helical" evidence="7">
    <location>
        <begin position="99"/>
        <end position="121"/>
    </location>
</feature>
<keyword evidence="4 7" id="KW-1133">Transmembrane helix</keyword>
<evidence type="ECO:0000313" key="10">
    <source>
        <dbReference type="Proteomes" id="UP000182680"/>
    </source>
</evidence>
<evidence type="ECO:0000256" key="7">
    <source>
        <dbReference type="SAM" id="Phobius"/>
    </source>
</evidence>
<comment type="subcellular location">
    <subcellularLocation>
        <location evidence="1">Cell membrane</location>
        <topology evidence="1">Multi-pass membrane protein</topology>
    </subcellularLocation>
</comment>
<dbReference type="EMBL" id="FPIW01000048">
    <property type="protein sequence ID" value="SFW63221.1"/>
    <property type="molecule type" value="Genomic_DNA"/>
</dbReference>
<dbReference type="Proteomes" id="UP000182680">
    <property type="component" value="Unassembled WGS sequence"/>
</dbReference>
<gene>
    <name evidence="9" type="ORF">SAMN02910291_02207</name>
</gene>
<feature type="region of interest" description="Disordered" evidence="6">
    <location>
        <begin position="1"/>
        <end position="30"/>
    </location>
</feature>
<evidence type="ECO:0000313" key="9">
    <source>
        <dbReference type="EMBL" id="SFW63221.1"/>
    </source>
</evidence>
<dbReference type="InterPro" id="IPR037185">
    <property type="entry name" value="EmrE-like"/>
</dbReference>
<evidence type="ECO:0000256" key="3">
    <source>
        <dbReference type="ARBA" id="ARBA00022692"/>
    </source>
</evidence>
<sequence>MTPPPARTHGPAGQASSGPSTPGTTRGDAANALAAPKGRRAALARAHGATLLFGASGIFGKLCQCSAPMLVCGRAIFAVAALTLAGLGKKQPPWRGLHACDLLALTISGTLLAAHFVMFFMGIHIGGVAVGTLGFACFPAFTTLIESLIYRERPSFAEMRGLGMVTLGLVCTTPSFSFAHEGTVGLLLGVASGLAYALVTVGNRRFAGHLPGLQTTWWQNTVTAVVLLPFVWRQFSTVSTLDWLWIASLGLLCSALAYVLFINSLTVLKARQAALIITLEPVYAIAAAWLVLGDAPGGRVFLGGGLILGAIFLANRR</sequence>
<feature type="domain" description="EamA" evidence="8">
    <location>
        <begin position="48"/>
        <end position="172"/>
    </location>
</feature>
<evidence type="ECO:0000256" key="6">
    <source>
        <dbReference type="SAM" id="MobiDB-lite"/>
    </source>
</evidence>
<dbReference type="InterPro" id="IPR000620">
    <property type="entry name" value="EamA_dom"/>
</dbReference>
<feature type="transmembrane region" description="Helical" evidence="7">
    <location>
        <begin position="273"/>
        <end position="292"/>
    </location>
</feature>
<dbReference type="GO" id="GO:0005886">
    <property type="term" value="C:plasma membrane"/>
    <property type="evidence" value="ECO:0007669"/>
    <property type="project" value="UniProtKB-SubCell"/>
</dbReference>
<keyword evidence="5 7" id="KW-0472">Membrane</keyword>
<keyword evidence="3 7" id="KW-0812">Transmembrane</keyword>
<dbReference type="Pfam" id="PF00892">
    <property type="entry name" value="EamA"/>
    <property type="match status" value="2"/>
</dbReference>
<feature type="transmembrane region" description="Helical" evidence="7">
    <location>
        <begin position="244"/>
        <end position="261"/>
    </location>
</feature>
<evidence type="ECO:0000256" key="1">
    <source>
        <dbReference type="ARBA" id="ARBA00004651"/>
    </source>
</evidence>
<feature type="transmembrane region" description="Helical" evidence="7">
    <location>
        <begin position="161"/>
        <end position="178"/>
    </location>
</feature>
<feature type="transmembrane region" description="Helical" evidence="7">
    <location>
        <begin position="215"/>
        <end position="232"/>
    </location>
</feature>
<evidence type="ECO:0000259" key="8">
    <source>
        <dbReference type="Pfam" id="PF00892"/>
    </source>
</evidence>
<accession>A0AA94HU64</accession>
<feature type="transmembrane region" description="Helical" evidence="7">
    <location>
        <begin position="66"/>
        <end position="87"/>
    </location>
</feature>
<reference evidence="10" key="1">
    <citation type="submission" date="2016-11" db="EMBL/GenBank/DDBJ databases">
        <authorList>
            <person name="Jaros S."/>
            <person name="Januszkiewicz K."/>
            <person name="Wedrychowicz H."/>
        </authorList>
    </citation>
    <scope>NUCLEOTIDE SEQUENCE [LARGE SCALE GENOMIC DNA]</scope>
    <source>
        <strain evidence="10">DSM 7057</strain>
    </source>
</reference>
<feature type="domain" description="EamA" evidence="8">
    <location>
        <begin position="184"/>
        <end position="315"/>
    </location>
</feature>
<proteinExistence type="predicted"/>
<dbReference type="PANTHER" id="PTHR42920">
    <property type="entry name" value="OS03G0707200 PROTEIN-RELATED"/>
    <property type="match status" value="1"/>
</dbReference>
<dbReference type="InterPro" id="IPR051258">
    <property type="entry name" value="Diverse_Substrate_Transporter"/>
</dbReference>
<dbReference type="OMA" id="VFIWGFT"/>
<dbReference type="PANTHER" id="PTHR42920:SF5">
    <property type="entry name" value="EAMA DOMAIN-CONTAINING PROTEIN"/>
    <property type="match status" value="1"/>
</dbReference>
<evidence type="ECO:0000256" key="5">
    <source>
        <dbReference type="ARBA" id="ARBA00023136"/>
    </source>
</evidence>
<keyword evidence="2" id="KW-1003">Cell membrane</keyword>
<organism evidence="9 10">
    <name type="scientific">Desulfovibrio desulfuricans</name>
    <dbReference type="NCBI Taxonomy" id="876"/>
    <lineage>
        <taxon>Bacteria</taxon>
        <taxon>Pseudomonadati</taxon>
        <taxon>Thermodesulfobacteriota</taxon>
        <taxon>Desulfovibrionia</taxon>
        <taxon>Desulfovibrionales</taxon>
        <taxon>Desulfovibrionaceae</taxon>
        <taxon>Desulfovibrio</taxon>
    </lineage>
</organism>
<evidence type="ECO:0000256" key="4">
    <source>
        <dbReference type="ARBA" id="ARBA00022989"/>
    </source>
</evidence>
<dbReference type="RefSeq" id="WP_012624612.1">
    <property type="nucleotide sequence ID" value="NZ_FPIW01000048.1"/>
</dbReference>
<dbReference type="SUPFAM" id="SSF103481">
    <property type="entry name" value="Multidrug resistance efflux transporter EmrE"/>
    <property type="match status" value="2"/>
</dbReference>
<dbReference type="AlphaFoldDB" id="A0AA94HU64"/>
<name>A0AA94HU64_DESDE</name>
<feature type="compositionally biased region" description="Polar residues" evidence="6">
    <location>
        <begin position="14"/>
        <end position="24"/>
    </location>
</feature>
<comment type="caution">
    <text evidence="9">The sequence shown here is derived from an EMBL/GenBank/DDBJ whole genome shotgun (WGS) entry which is preliminary data.</text>
</comment>
<protein>
    <submittedName>
        <fullName evidence="9">Permease of the drug/metabolite transporter (DMT) superfamily</fullName>
    </submittedName>
</protein>